<evidence type="ECO:0000259" key="2">
    <source>
        <dbReference type="Pfam" id="PF25561"/>
    </source>
</evidence>
<dbReference type="Gene3D" id="3.60.10.10">
    <property type="entry name" value="Endonuclease/exonuclease/phosphatase"/>
    <property type="match status" value="1"/>
</dbReference>
<sequence length="657" mass="75211">MSALFDDVGKWSSPGGGAKSYRNDLISINWYTHKKALIFHDRLGIVLKNKLIDLSVNKISDPDEYNQLNDPEGDKDCMAYSRFSLDMMEIKSDLKQMNTLMKNLYHESTPAKRCSTDHLCCVNTCEVGIQTDIEFTQYPNQSGERCASMCNDLSTEFEGLKLDLVISESKIDNKIRINDQPSVSPISTLDQTDITPSATEPNQQQLHQILNPSAVCNFQDESCIESFVTVEEASITSEALSLDNTLSNSYPNVISISDDQQAGLSSPNGNSTTVEEIYLFAFEGSMASSYKKRRFRDPQSVERSIDNVRNAIPQTTRYKNRWGVRIFEDWQSGRENKAVMCESNPFSLDLQNLQNLETELCSMTARTLSFWLIKFVQEVCDKDGKPWPYPGRTVYQIICSLKRHLDKNGRAEANMLNANNHWSTFRRVLDSEMKATHREGESRTRREKEAITDDEEGVNALSQNNPSHVPKVMVTNVRSLVPKLDEVQEFLIRNDINFAFITETWLKESIAESIINIPGYTVFRRDRKNDDHGGVCAYIRTEKCNYRRMDELNCCENHEILWLYLRPDRLPPGFSCIIAGLVYKAGENPKRWWSEAKRLSGMKEKNIDLSSQIKIDEFSNFPQREQANIINTAFLEPIEEYRLVVPPPCRDLEESTE</sequence>
<keyword evidence="4" id="KW-1185">Reference proteome</keyword>
<gene>
    <name evidence="3" type="ORF">PACLA_8A056831</name>
</gene>
<proteinExistence type="predicted"/>
<dbReference type="Pfam" id="PF25561">
    <property type="entry name" value="QRICH1"/>
    <property type="match status" value="1"/>
</dbReference>
<comment type="caution">
    <text evidence="3">The sequence shown here is derived from an EMBL/GenBank/DDBJ whole genome shotgun (WGS) entry which is preliminary data.</text>
</comment>
<evidence type="ECO:0000313" key="3">
    <source>
        <dbReference type="EMBL" id="CAB4028469.1"/>
    </source>
</evidence>
<organism evidence="3 4">
    <name type="scientific">Paramuricea clavata</name>
    <name type="common">Red gorgonian</name>
    <name type="synonym">Violescent sea-whip</name>
    <dbReference type="NCBI Taxonomy" id="317549"/>
    <lineage>
        <taxon>Eukaryota</taxon>
        <taxon>Metazoa</taxon>
        <taxon>Cnidaria</taxon>
        <taxon>Anthozoa</taxon>
        <taxon>Octocorallia</taxon>
        <taxon>Malacalcyonacea</taxon>
        <taxon>Plexauridae</taxon>
        <taxon>Paramuricea</taxon>
    </lineage>
</organism>
<dbReference type="PANTHER" id="PTHR47510">
    <property type="entry name" value="REVERSE TRANSCRIPTASE DOMAIN-CONTAINING PROTEIN"/>
    <property type="match status" value="1"/>
</dbReference>
<dbReference type="SUPFAM" id="SSF56219">
    <property type="entry name" value="DNase I-like"/>
    <property type="match status" value="1"/>
</dbReference>
<evidence type="ECO:0000256" key="1">
    <source>
        <dbReference type="SAM" id="MobiDB-lite"/>
    </source>
</evidence>
<dbReference type="InterPro" id="IPR057926">
    <property type="entry name" value="QRICH1_dom"/>
</dbReference>
<name>A0A6S7L7M6_PARCT</name>
<dbReference type="EMBL" id="CACRXK020015503">
    <property type="protein sequence ID" value="CAB4028469.1"/>
    <property type="molecule type" value="Genomic_DNA"/>
</dbReference>
<dbReference type="InterPro" id="IPR036691">
    <property type="entry name" value="Endo/exonu/phosph_ase_sf"/>
</dbReference>
<reference evidence="3" key="1">
    <citation type="submission" date="2020-04" db="EMBL/GenBank/DDBJ databases">
        <authorList>
            <person name="Alioto T."/>
            <person name="Alioto T."/>
            <person name="Gomez Garrido J."/>
        </authorList>
    </citation>
    <scope>NUCLEOTIDE SEQUENCE</scope>
    <source>
        <strain evidence="3">A484AB</strain>
    </source>
</reference>
<dbReference type="PANTHER" id="PTHR47510:SF3">
    <property type="entry name" value="ENDO_EXONUCLEASE_PHOSPHATASE DOMAIN-CONTAINING PROTEIN"/>
    <property type="match status" value="1"/>
</dbReference>
<dbReference type="OrthoDB" id="5985293at2759"/>
<evidence type="ECO:0000313" key="4">
    <source>
        <dbReference type="Proteomes" id="UP001152795"/>
    </source>
</evidence>
<feature type="compositionally biased region" description="Basic and acidic residues" evidence="1">
    <location>
        <begin position="434"/>
        <end position="451"/>
    </location>
</feature>
<protein>
    <recommendedName>
        <fullName evidence="2">QRICH1-like domain-containing protein</fullName>
    </recommendedName>
</protein>
<dbReference type="AlphaFoldDB" id="A0A6S7L7M6"/>
<feature type="region of interest" description="Disordered" evidence="1">
    <location>
        <begin position="434"/>
        <end position="466"/>
    </location>
</feature>
<accession>A0A6S7L7M6</accession>
<feature type="domain" description="QRICH1-like" evidence="2">
    <location>
        <begin position="319"/>
        <end position="434"/>
    </location>
</feature>
<feature type="non-terminal residue" evidence="3">
    <location>
        <position position="657"/>
    </location>
</feature>
<dbReference type="Proteomes" id="UP001152795">
    <property type="component" value="Unassembled WGS sequence"/>
</dbReference>